<comment type="caution">
    <text evidence="1">The sequence shown here is derived from an EMBL/GenBank/DDBJ whole genome shotgun (WGS) entry which is preliminary data.</text>
</comment>
<gene>
    <name evidence="1" type="ORF">D7V94_16820</name>
</gene>
<reference evidence="1 2" key="1">
    <citation type="submission" date="2018-09" db="EMBL/GenBank/DDBJ databases">
        <title>Murine metabolic-syndrome-specific gut microbial biobank.</title>
        <authorList>
            <person name="Liu C."/>
        </authorList>
    </citation>
    <scope>NUCLEOTIDE SEQUENCE [LARGE SCALE GENOMIC DNA]</scope>
    <source>
        <strain evidence="1 2">0.1xD8-82</strain>
    </source>
</reference>
<sequence length="62" mass="6903">MWAFADTLHGRGGDSAHFSAKFISLFLTTQDKAELAKFLGISFRVFITAFDKLGAKKQETFS</sequence>
<protein>
    <submittedName>
        <fullName evidence="1">Uncharacterized protein</fullName>
    </submittedName>
</protein>
<name>A0A3A9ADC1_9FIRM</name>
<evidence type="ECO:0000313" key="2">
    <source>
        <dbReference type="Proteomes" id="UP000280696"/>
    </source>
</evidence>
<dbReference type="AlphaFoldDB" id="A0A3A9ADC1"/>
<keyword evidence="2" id="KW-1185">Reference proteome</keyword>
<evidence type="ECO:0000313" key="1">
    <source>
        <dbReference type="EMBL" id="RKI89640.1"/>
    </source>
</evidence>
<proteinExistence type="predicted"/>
<accession>A0A3A9ADC1</accession>
<organism evidence="1 2">
    <name type="scientific">Parablautia intestinalis</name>
    <dbReference type="NCBI Taxonomy" id="2320100"/>
    <lineage>
        <taxon>Bacteria</taxon>
        <taxon>Bacillati</taxon>
        <taxon>Bacillota</taxon>
        <taxon>Clostridia</taxon>
        <taxon>Lachnospirales</taxon>
        <taxon>Lachnospiraceae</taxon>
        <taxon>Parablautia</taxon>
    </lineage>
</organism>
<dbReference type="Proteomes" id="UP000280696">
    <property type="component" value="Unassembled WGS sequence"/>
</dbReference>
<dbReference type="EMBL" id="RAYQ01000020">
    <property type="protein sequence ID" value="RKI89640.1"/>
    <property type="molecule type" value="Genomic_DNA"/>
</dbReference>